<accession>A0A7W7CCG1</accession>
<protein>
    <recommendedName>
        <fullName evidence="2">Streptomyces killer toxin-like beta/gamma crystallin domain-containing protein</fullName>
    </recommendedName>
</protein>
<reference evidence="3 4" key="1">
    <citation type="submission" date="2020-08" db="EMBL/GenBank/DDBJ databases">
        <title>Sequencing the genomes of 1000 actinobacteria strains.</title>
        <authorList>
            <person name="Klenk H.-P."/>
        </authorList>
    </citation>
    <scope>NUCLEOTIDE SEQUENCE [LARGE SCALE GENOMIC DNA]</scope>
    <source>
        <strain evidence="3 4">DSM 44230</strain>
    </source>
</reference>
<feature type="chain" id="PRO_5030785408" description="Streptomyces killer toxin-like beta/gamma crystallin domain-containing protein" evidence="1">
    <location>
        <begin position="27"/>
        <end position="119"/>
    </location>
</feature>
<comment type="caution">
    <text evidence="3">The sequence shown here is derived from an EMBL/GenBank/DDBJ whole genome shotgun (WGS) entry which is preliminary data.</text>
</comment>
<name>A0A7W7CCG1_9PSEU</name>
<keyword evidence="1" id="KW-0732">Signal</keyword>
<proteinExistence type="predicted"/>
<dbReference type="AlphaFoldDB" id="A0A7W7CCG1"/>
<dbReference type="Gene3D" id="2.60.20.30">
    <property type="match status" value="1"/>
</dbReference>
<evidence type="ECO:0000256" key="1">
    <source>
        <dbReference type="SAM" id="SignalP"/>
    </source>
</evidence>
<dbReference type="Pfam" id="PF09076">
    <property type="entry name" value="Crystall_2"/>
    <property type="match status" value="1"/>
</dbReference>
<keyword evidence="4" id="KW-1185">Reference proteome</keyword>
<evidence type="ECO:0000259" key="2">
    <source>
        <dbReference type="Pfam" id="PF09076"/>
    </source>
</evidence>
<sequence length="119" mass="13139">MSTRVLTVLAMSAVSLGTVSVAPAFAINEIGALECNNPVWVDKYFIIGIRNNDGGFKRCFANAGERSLDQPGVTNFSSGNNKGWFEYEPGDGSRYRHSFGKNQSKYQRYGAVVKIHIDR</sequence>
<evidence type="ECO:0000313" key="3">
    <source>
        <dbReference type="EMBL" id="MBB4678554.1"/>
    </source>
</evidence>
<dbReference type="InterPro" id="IPR015791">
    <property type="entry name" value="Antimic/Inh_G_crystallin-like"/>
</dbReference>
<dbReference type="EMBL" id="JACHMH010000001">
    <property type="protein sequence ID" value="MBB4678554.1"/>
    <property type="molecule type" value="Genomic_DNA"/>
</dbReference>
<gene>
    <name evidence="3" type="ORF">HNR67_004672</name>
</gene>
<feature type="domain" description="Streptomyces killer toxin-like beta/gamma crystallin" evidence="2">
    <location>
        <begin position="52"/>
        <end position="96"/>
    </location>
</feature>
<dbReference type="Proteomes" id="UP000533598">
    <property type="component" value="Unassembled WGS sequence"/>
</dbReference>
<dbReference type="InterPro" id="IPR015161">
    <property type="entry name" value="Sklp_toxin_b/g_crystallin"/>
</dbReference>
<organism evidence="3 4">
    <name type="scientific">Crossiella cryophila</name>
    <dbReference type="NCBI Taxonomy" id="43355"/>
    <lineage>
        <taxon>Bacteria</taxon>
        <taxon>Bacillati</taxon>
        <taxon>Actinomycetota</taxon>
        <taxon>Actinomycetes</taxon>
        <taxon>Pseudonocardiales</taxon>
        <taxon>Pseudonocardiaceae</taxon>
        <taxon>Crossiella</taxon>
    </lineage>
</organism>
<evidence type="ECO:0000313" key="4">
    <source>
        <dbReference type="Proteomes" id="UP000533598"/>
    </source>
</evidence>
<dbReference type="RefSeq" id="WP_185004373.1">
    <property type="nucleotide sequence ID" value="NZ_BAAAUI010000036.1"/>
</dbReference>
<feature type="signal peptide" evidence="1">
    <location>
        <begin position="1"/>
        <end position="26"/>
    </location>
</feature>